<feature type="domain" description="Myb-like" evidence="2">
    <location>
        <begin position="281"/>
        <end position="331"/>
    </location>
</feature>
<dbReference type="Gene3D" id="1.10.10.60">
    <property type="entry name" value="Homeodomain-like"/>
    <property type="match status" value="2"/>
</dbReference>
<dbReference type="EMBL" id="OZ019911">
    <property type="protein sequence ID" value="CAK9213079.1"/>
    <property type="molecule type" value="Genomic_DNA"/>
</dbReference>
<evidence type="ECO:0000313" key="4">
    <source>
        <dbReference type="EMBL" id="CAK9213079.1"/>
    </source>
</evidence>
<dbReference type="PANTHER" id="PTHR45614:SF150">
    <property type="entry name" value="MYB-LIKE DNA-BINDING DOMAIN CONTAINING PROTEIN, EXPRESSED"/>
    <property type="match status" value="1"/>
</dbReference>
<dbReference type="InterPro" id="IPR009057">
    <property type="entry name" value="Homeodomain-like_sf"/>
</dbReference>
<feature type="domain" description="HTH myb-type" evidence="3">
    <location>
        <begin position="234"/>
        <end position="280"/>
    </location>
</feature>
<sequence length="510" mass="55536">MSIMCILELGEEGGKSTRMPSTTCTKAATQASVNQAPPPHGQQLPNLGSLQYSSSTLSLSFDDKFRCSRSSSSLFPATSSCYEPQRAASGTSAGSDIRAINEALAFQALSMQSPAAAAAGAHEGMMPWGSCRRAAASQVDHHSCLFSSCCSEEEEEEEDLEMELLHGGGGCSSMENDMMIKQQQDLDSTCINAAEESENSLPGAGGGSVAGCNSKDHLHAVDGGTVHESKLCPRGHWRPAEDEKLRELVSQYGPQNWNLIAEKLQGRSGKSCRLRWFNQLDPRINRRPFTEEEEDRLLSAHRFHGNKWAMIARLFPGRTDNAVKNHWHVVMARKFRERSRAYGRRKPQHHQPQQQPHHHHHHQQQQQQLCRLQRAGKRSTSSMTPAADSLTTWMEKYTLAAAGCNNGSAAASSSATFPSCDPIKQFQEQSLITCKDMTSLRLGGSGGAGSSSTSSSISWASAVDQLQLQAHATGDHHIHATQEIAATTQLQPDHQAGCCIRFIDFLGVGA</sequence>
<reference evidence="4" key="1">
    <citation type="submission" date="2024-02" db="EMBL/GenBank/DDBJ databases">
        <authorList>
            <consortium name="ELIXIR-Norway"/>
            <consortium name="Elixir Norway"/>
        </authorList>
    </citation>
    <scope>NUCLEOTIDE SEQUENCE</scope>
</reference>
<dbReference type="PROSITE" id="PS51294">
    <property type="entry name" value="HTH_MYB"/>
    <property type="match status" value="2"/>
</dbReference>
<dbReference type="SUPFAM" id="SSF46689">
    <property type="entry name" value="Homeodomain-like"/>
    <property type="match status" value="1"/>
</dbReference>
<keyword evidence="5" id="KW-1185">Reference proteome</keyword>
<organism evidence="4 5">
    <name type="scientific">Sphagnum troendelagicum</name>
    <dbReference type="NCBI Taxonomy" id="128251"/>
    <lineage>
        <taxon>Eukaryota</taxon>
        <taxon>Viridiplantae</taxon>
        <taxon>Streptophyta</taxon>
        <taxon>Embryophyta</taxon>
        <taxon>Bryophyta</taxon>
        <taxon>Sphagnophytina</taxon>
        <taxon>Sphagnopsida</taxon>
        <taxon>Sphagnales</taxon>
        <taxon>Sphagnaceae</taxon>
        <taxon>Sphagnum</taxon>
    </lineage>
</organism>
<evidence type="ECO:0000259" key="2">
    <source>
        <dbReference type="PROSITE" id="PS50090"/>
    </source>
</evidence>
<dbReference type="InterPro" id="IPR001005">
    <property type="entry name" value="SANT/Myb"/>
</dbReference>
<dbReference type="PANTHER" id="PTHR45614">
    <property type="entry name" value="MYB PROTEIN-RELATED"/>
    <property type="match status" value="1"/>
</dbReference>
<dbReference type="InterPro" id="IPR050560">
    <property type="entry name" value="MYB_TF"/>
</dbReference>
<feature type="domain" description="Myb-like" evidence="2">
    <location>
        <begin position="234"/>
        <end position="280"/>
    </location>
</feature>
<dbReference type="CDD" id="cd00167">
    <property type="entry name" value="SANT"/>
    <property type="match status" value="2"/>
</dbReference>
<evidence type="ECO:0000256" key="1">
    <source>
        <dbReference type="SAM" id="MobiDB-lite"/>
    </source>
</evidence>
<feature type="compositionally biased region" description="Polar residues" evidence="1">
    <location>
        <begin position="378"/>
        <end position="387"/>
    </location>
</feature>
<feature type="compositionally biased region" description="Basic residues" evidence="1">
    <location>
        <begin position="339"/>
        <end position="349"/>
    </location>
</feature>
<name>A0ABP0U560_9BRYO</name>
<gene>
    <name evidence="4" type="ORF">CSSPTR1EN2_LOCUS11557</name>
</gene>
<dbReference type="Pfam" id="PF13921">
    <property type="entry name" value="Myb_DNA-bind_6"/>
    <property type="match status" value="1"/>
</dbReference>
<protein>
    <submittedName>
        <fullName evidence="4">Uncharacterized protein</fullName>
    </submittedName>
</protein>
<dbReference type="Proteomes" id="UP001497512">
    <property type="component" value="Chromosome 19"/>
</dbReference>
<dbReference type="PROSITE" id="PS50090">
    <property type="entry name" value="MYB_LIKE"/>
    <property type="match status" value="2"/>
</dbReference>
<evidence type="ECO:0000313" key="5">
    <source>
        <dbReference type="Proteomes" id="UP001497512"/>
    </source>
</evidence>
<accession>A0ABP0U560</accession>
<dbReference type="SMART" id="SM00717">
    <property type="entry name" value="SANT"/>
    <property type="match status" value="2"/>
</dbReference>
<dbReference type="InterPro" id="IPR017930">
    <property type="entry name" value="Myb_dom"/>
</dbReference>
<proteinExistence type="predicted"/>
<feature type="domain" description="HTH myb-type" evidence="3">
    <location>
        <begin position="281"/>
        <end position="335"/>
    </location>
</feature>
<evidence type="ECO:0000259" key="3">
    <source>
        <dbReference type="PROSITE" id="PS51294"/>
    </source>
</evidence>
<feature type="region of interest" description="Disordered" evidence="1">
    <location>
        <begin position="339"/>
        <end position="387"/>
    </location>
</feature>